<feature type="coiled-coil region" evidence="1">
    <location>
        <begin position="335"/>
        <end position="390"/>
    </location>
</feature>
<keyword evidence="1" id="KW-0175">Coiled coil</keyword>
<organism evidence="3 4">
    <name type="scientific">Tritrichomonas musculus</name>
    <dbReference type="NCBI Taxonomy" id="1915356"/>
    <lineage>
        <taxon>Eukaryota</taxon>
        <taxon>Metamonada</taxon>
        <taxon>Parabasalia</taxon>
        <taxon>Tritrichomonadida</taxon>
        <taxon>Tritrichomonadidae</taxon>
        <taxon>Tritrichomonas</taxon>
    </lineage>
</organism>
<evidence type="ECO:0000313" key="4">
    <source>
        <dbReference type="Proteomes" id="UP001470230"/>
    </source>
</evidence>
<feature type="coiled-coil region" evidence="1">
    <location>
        <begin position="217"/>
        <end position="301"/>
    </location>
</feature>
<evidence type="ECO:0000256" key="2">
    <source>
        <dbReference type="SAM" id="MobiDB-lite"/>
    </source>
</evidence>
<reference evidence="3 4" key="1">
    <citation type="submission" date="2024-04" db="EMBL/GenBank/DDBJ databases">
        <title>Tritrichomonas musculus Genome.</title>
        <authorList>
            <person name="Alves-Ferreira E."/>
            <person name="Grigg M."/>
            <person name="Lorenzi H."/>
            <person name="Galac M."/>
        </authorList>
    </citation>
    <scope>NUCLEOTIDE SEQUENCE [LARGE SCALE GENOMIC DNA]</scope>
    <source>
        <strain evidence="3 4">EAF2021</strain>
    </source>
</reference>
<proteinExistence type="predicted"/>
<evidence type="ECO:0000313" key="3">
    <source>
        <dbReference type="EMBL" id="KAK8837798.1"/>
    </source>
</evidence>
<accession>A0ABR2GVV9</accession>
<feature type="region of interest" description="Disordered" evidence="2">
    <location>
        <begin position="1"/>
        <end position="26"/>
    </location>
</feature>
<dbReference type="SUPFAM" id="SSF57997">
    <property type="entry name" value="Tropomyosin"/>
    <property type="match status" value="1"/>
</dbReference>
<keyword evidence="4" id="KW-1185">Reference proteome</keyword>
<dbReference type="PANTHER" id="PTHR45615">
    <property type="entry name" value="MYOSIN HEAVY CHAIN, NON-MUSCLE"/>
    <property type="match status" value="1"/>
</dbReference>
<comment type="caution">
    <text evidence="3">The sequence shown here is derived from an EMBL/GenBank/DDBJ whole genome shotgun (WGS) entry which is preliminary data.</text>
</comment>
<dbReference type="EMBL" id="JAPFFF010000058">
    <property type="protein sequence ID" value="KAK8837798.1"/>
    <property type="molecule type" value="Genomic_DNA"/>
</dbReference>
<sequence length="1011" mass="115632">MFETLSDSSSRTDTQDSFSTSSARSALKKQQLKELNNELIKENALLRSQFEEAVEITSQFQELHRENQTLVAQNSAIQQEKEDLDHRLEICLAANHELTRKLNEEKRNHSQQNDTNICAMNNEIDKVREQAKAQLDSVLGELEKVKALHDKDVLQQKTAVGRIDRVLQAGERFFNVKFSTVDDLISHFEKTQNQVPETPIAAIPPPPTGGDHSDKRIRRYKNKLKEAEQVQASYQNEISKAQSDIAELQTQLSNKNIEFQTKINEATEEKERLLSKKDSQIASLEAQISQLKTELKVLQTHSGVPGIPGTAIVNKSSSESKEPKLSKVAGKRNSNPEDLAKIQQLQQDNDILEEKLAAARQKQEQAELKLVDAEANNNTLKLQVEKLNTEIATNATLKEATNKEIESLRSALHSKKMALQEIQIPPPQKPAPNVAKYQRIIEEQKGKILALNQAADKQHKLFEKQDIEISILNQKVKESESQYKALAEDYQEYRQKVESKKPVTAEDFLPADAFRCPEFDGPLASCVQKIATNSSLQPVTKLQKAFKAICAHYGNNLHEIQQSLEETTKENQFLSSSFNKFIIDLSIAVTDQPTTIEDFFKANGGQKLLEKVADFRVRYDDMRHHTDRLKDILISLNQCGFGDPSDPVGQLTELRNQFTLQSEILASKSNKLKRMRRDYKELLQTSDAYKSETKKRLDTLTTKVHTLTEQVQQYETSNRTLVIENQRISKDLRDSKNRIDNFEEELKRHEAELIAEISKDDAEKMDSLSKKFTELLKTYNELVEDYNHQEDESKNLESVVEQQKRQIAAKERETADLRKKLHDNEVAAEKRLENEKNSLSETYKGAIAELTEQCNKHRADVERMAKDVAENEKQMALNKSEFGVLKKQKIKAENELKQLIAKVEREKKLMETNYTAKRCQYETDMNRRITEDHQKFEQEKRRICGYAAEAFKLFFNASAAIDEKSYRNVIEQARDELTKLTKSDAAVRRLVAARDNQTTEDAVAQVLMTSS</sequence>
<evidence type="ECO:0000256" key="1">
    <source>
        <dbReference type="SAM" id="Coils"/>
    </source>
</evidence>
<feature type="compositionally biased region" description="Low complexity" evidence="2">
    <location>
        <begin position="1"/>
        <end position="22"/>
    </location>
</feature>
<name>A0ABR2GVV9_9EUKA</name>
<feature type="region of interest" description="Disordered" evidence="2">
    <location>
        <begin position="308"/>
        <end position="335"/>
    </location>
</feature>
<feature type="coiled-coil region" evidence="1">
    <location>
        <begin position="469"/>
        <end position="496"/>
    </location>
</feature>
<protein>
    <submittedName>
        <fullName evidence="3">Uncharacterized protein</fullName>
    </submittedName>
</protein>
<gene>
    <name evidence="3" type="ORF">M9Y10_036336</name>
</gene>
<dbReference type="Proteomes" id="UP001470230">
    <property type="component" value="Unassembled WGS sequence"/>
</dbReference>
<feature type="coiled-coil region" evidence="1">
    <location>
        <begin position="665"/>
        <end position="913"/>
    </location>
</feature>
<feature type="coiled-coil region" evidence="1">
    <location>
        <begin position="29"/>
        <end position="148"/>
    </location>
</feature>
<dbReference type="PANTHER" id="PTHR45615:SF63">
    <property type="entry name" value="CHROMOSOME UNDETERMINED SCAFFOLD_10, WHOLE GENOME SHOTGUN SEQUENCE"/>
    <property type="match status" value="1"/>
</dbReference>